<dbReference type="InterPro" id="IPR013783">
    <property type="entry name" value="Ig-like_fold"/>
</dbReference>
<dbReference type="AlphaFoldDB" id="A0A1F4V395"/>
<keyword evidence="12 17" id="KW-0472">Membrane</keyword>
<dbReference type="SUPFAM" id="SSF53955">
    <property type="entry name" value="Lysozyme-like"/>
    <property type="match status" value="1"/>
</dbReference>
<feature type="transmembrane region" description="Helical" evidence="17">
    <location>
        <begin position="33"/>
        <end position="52"/>
    </location>
</feature>
<feature type="domain" description="Penicillin-binding protein transpeptidase" evidence="18">
    <location>
        <begin position="332"/>
        <end position="583"/>
    </location>
</feature>
<dbReference type="Gene3D" id="2.60.40.10">
    <property type="entry name" value="Immunoglobulins"/>
    <property type="match status" value="1"/>
</dbReference>
<evidence type="ECO:0000256" key="13">
    <source>
        <dbReference type="ARBA" id="ARBA00023268"/>
    </source>
</evidence>
<dbReference type="InterPro" id="IPR001264">
    <property type="entry name" value="Glyco_trans_51"/>
</dbReference>
<comment type="catalytic activity">
    <reaction evidence="16">
        <text>[GlcNAc-(1-&gt;4)-Mur2Ac(oyl-L-Ala-gamma-D-Glu-L-Lys-D-Ala-D-Ala)](n)-di-trans,octa-cis-undecaprenyl diphosphate + beta-D-GlcNAc-(1-&gt;4)-Mur2Ac(oyl-L-Ala-gamma-D-Glu-L-Lys-D-Ala-D-Ala)-di-trans,octa-cis-undecaprenyl diphosphate = [GlcNAc-(1-&gt;4)-Mur2Ac(oyl-L-Ala-gamma-D-Glu-L-Lys-D-Ala-D-Ala)](n+1)-di-trans,octa-cis-undecaprenyl diphosphate + di-trans,octa-cis-undecaprenyl diphosphate + H(+)</text>
        <dbReference type="Rhea" id="RHEA:23708"/>
        <dbReference type="Rhea" id="RHEA-COMP:9602"/>
        <dbReference type="Rhea" id="RHEA-COMP:9603"/>
        <dbReference type="ChEBI" id="CHEBI:15378"/>
        <dbReference type="ChEBI" id="CHEBI:58405"/>
        <dbReference type="ChEBI" id="CHEBI:60033"/>
        <dbReference type="ChEBI" id="CHEBI:78435"/>
        <dbReference type="EC" id="2.4.99.28"/>
    </reaction>
</comment>
<evidence type="ECO:0000256" key="10">
    <source>
        <dbReference type="ARBA" id="ARBA00022960"/>
    </source>
</evidence>
<proteinExistence type="inferred from homology"/>
<evidence type="ECO:0000256" key="2">
    <source>
        <dbReference type="ARBA" id="ARBA00007090"/>
    </source>
</evidence>
<dbReference type="Pfam" id="PF00905">
    <property type="entry name" value="Transpeptidase"/>
    <property type="match status" value="1"/>
</dbReference>
<dbReference type="InterPro" id="IPR036950">
    <property type="entry name" value="PBP_transglycosylase"/>
</dbReference>
<dbReference type="InterPro" id="IPR023346">
    <property type="entry name" value="Lysozyme-like_dom_sf"/>
</dbReference>
<dbReference type="Proteomes" id="UP000178771">
    <property type="component" value="Unassembled WGS sequence"/>
</dbReference>
<dbReference type="FunFam" id="1.10.3810.10:FF:000001">
    <property type="entry name" value="Penicillin-binding protein 1A"/>
    <property type="match status" value="1"/>
</dbReference>
<dbReference type="InterPro" id="IPR011815">
    <property type="entry name" value="PBP_1c"/>
</dbReference>
<evidence type="ECO:0000256" key="12">
    <source>
        <dbReference type="ARBA" id="ARBA00023136"/>
    </source>
</evidence>
<evidence type="ECO:0000256" key="15">
    <source>
        <dbReference type="ARBA" id="ARBA00034000"/>
    </source>
</evidence>
<keyword evidence="8" id="KW-0808">Transferase</keyword>
<evidence type="ECO:0000313" key="20">
    <source>
        <dbReference type="EMBL" id="OGC51530.1"/>
    </source>
</evidence>
<evidence type="ECO:0000259" key="19">
    <source>
        <dbReference type="Pfam" id="PF00912"/>
    </source>
</evidence>
<keyword evidence="6" id="KW-0645">Protease</keyword>
<evidence type="ECO:0000256" key="4">
    <source>
        <dbReference type="ARBA" id="ARBA00022475"/>
    </source>
</evidence>
<name>A0A1F4V395_UNCKA</name>
<keyword evidence="13" id="KW-0511">Multifunctional enzyme</keyword>
<feature type="transmembrane region" description="Helical" evidence="17">
    <location>
        <begin position="6"/>
        <end position="26"/>
    </location>
</feature>
<dbReference type="InterPro" id="IPR001460">
    <property type="entry name" value="PCN-bd_Tpept"/>
</dbReference>
<dbReference type="SUPFAM" id="SSF56601">
    <property type="entry name" value="beta-lactamase/transpeptidase-like"/>
    <property type="match status" value="1"/>
</dbReference>
<evidence type="ECO:0000256" key="14">
    <source>
        <dbReference type="ARBA" id="ARBA00023316"/>
    </source>
</evidence>
<dbReference type="GO" id="GO:0008955">
    <property type="term" value="F:peptidoglycan glycosyltransferase activity"/>
    <property type="evidence" value="ECO:0007669"/>
    <property type="project" value="UniProtKB-EC"/>
</dbReference>
<evidence type="ECO:0000256" key="11">
    <source>
        <dbReference type="ARBA" id="ARBA00022984"/>
    </source>
</evidence>
<keyword evidence="4" id="KW-1003">Cell membrane</keyword>
<dbReference type="PANTHER" id="PTHR32282">
    <property type="entry name" value="BINDING PROTEIN TRANSPEPTIDASE, PUTATIVE-RELATED"/>
    <property type="match status" value="1"/>
</dbReference>
<evidence type="ECO:0000256" key="5">
    <source>
        <dbReference type="ARBA" id="ARBA00022645"/>
    </source>
</evidence>
<dbReference type="GO" id="GO:0008360">
    <property type="term" value="P:regulation of cell shape"/>
    <property type="evidence" value="ECO:0007669"/>
    <property type="project" value="UniProtKB-KW"/>
</dbReference>
<evidence type="ECO:0000313" key="21">
    <source>
        <dbReference type="Proteomes" id="UP000178771"/>
    </source>
</evidence>
<keyword evidence="7" id="KW-0328">Glycosyltransferase</keyword>
<reference evidence="20 21" key="1">
    <citation type="journal article" date="2016" name="Nat. Commun.">
        <title>Thousands of microbial genomes shed light on interconnected biogeochemical processes in an aquifer system.</title>
        <authorList>
            <person name="Anantharaman K."/>
            <person name="Brown C.T."/>
            <person name="Hug L.A."/>
            <person name="Sharon I."/>
            <person name="Castelle C.J."/>
            <person name="Probst A.J."/>
            <person name="Thomas B.C."/>
            <person name="Singh A."/>
            <person name="Wilkins M.J."/>
            <person name="Karaoz U."/>
            <person name="Brodie E.L."/>
            <person name="Williams K.H."/>
            <person name="Hubbard S.S."/>
            <person name="Banfield J.F."/>
        </authorList>
    </citation>
    <scope>NUCLEOTIDE SEQUENCE [LARGE SCALE GENOMIC DNA]</scope>
</reference>
<dbReference type="PANTHER" id="PTHR32282:SF11">
    <property type="entry name" value="PENICILLIN-BINDING PROTEIN 1B"/>
    <property type="match status" value="1"/>
</dbReference>
<keyword evidence="9" id="KW-0378">Hydrolase</keyword>
<dbReference type="GO" id="GO:0009252">
    <property type="term" value="P:peptidoglycan biosynthetic process"/>
    <property type="evidence" value="ECO:0007669"/>
    <property type="project" value="UniProtKB-KW"/>
</dbReference>
<dbReference type="GO" id="GO:0005886">
    <property type="term" value="C:plasma membrane"/>
    <property type="evidence" value="ECO:0007669"/>
    <property type="project" value="UniProtKB-SubCell"/>
</dbReference>
<evidence type="ECO:0000256" key="8">
    <source>
        <dbReference type="ARBA" id="ARBA00022679"/>
    </source>
</evidence>
<dbReference type="EMBL" id="MEVH01000020">
    <property type="protein sequence ID" value="OGC51530.1"/>
    <property type="molecule type" value="Genomic_DNA"/>
</dbReference>
<dbReference type="InterPro" id="IPR050396">
    <property type="entry name" value="Glycosyltr_51/Transpeptidase"/>
</dbReference>
<dbReference type="Pfam" id="PF17957">
    <property type="entry name" value="Big_7"/>
    <property type="match status" value="1"/>
</dbReference>
<comment type="subcellular location">
    <subcellularLocation>
        <location evidence="1">Cell membrane</location>
    </subcellularLocation>
</comment>
<evidence type="ECO:0000256" key="7">
    <source>
        <dbReference type="ARBA" id="ARBA00022676"/>
    </source>
</evidence>
<evidence type="ECO:0000259" key="18">
    <source>
        <dbReference type="Pfam" id="PF00905"/>
    </source>
</evidence>
<protein>
    <submittedName>
        <fullName evidence="20">Penicillin-binding protein 1C</fullName>
    </submittedName>
</protein>
<dbReference type="GO" id="GO:0009002">
    <property type="term" value="F:serine-type D-Ala-D-Ala carboxypeptidase activity"/>
    <property type="evidence" value="ECO:0007669"/>
    <property type="project" value="UniProtKB-EC"/>
</dbReference>
<comment type="similarity">
    <text evidence="2">In the C-terminal section; belongs to the transpeptidase family.</text>
</comment>
<feature type="domain" description="Glycosyl transferase family 51" evidence="19">
    <location>
        <begin position="74"/>
        <end position="245"/>
    </location>
</feature>
<sequence length="838" mass="94450">MNSLTFVSKIIYHYAVNIFYRIALVFSNRKRTVLFAGVFIVIFLFIWTTPHYESFGTVKIYDKDKNFLYESAGKVGHKEPVQYDQISQTLIQATLAIEDRRFYSHQGVDFKAILRSFYQNIKNRSIVSGGSTLTQQYVRMIDPRLKYSSRKSYLRKIHEILTAFRLELYTSKPDILEGYFNNVYYGNLAYGVQSASRTYFSKDASDLSLSESALLAGIVASPSRYDPFINLDSAQKRKNTVLKRMYEESYINKEQLNEAVDETVYFTSQKYEIEAPHFTDYIYSQLEDLDLKTDEGIKVYTTLDSSLNKFTQETAFRIISNLKEEHDVTNSAVIAVDNETGQILAMVGGVDYFDLENGGKINMVEALRQPGSAIKPVTYITALSTGYTPATLIYDVPTEYKTKSGDGFIPNNYDGKYRGPVLIREALASSLNLPAVEMLNRIGIDAFLQTSRNLGITTFKRESQYDLSVTLGGGETTLFQLTRAYSTIANMGYYRDFYAIEYIETDSGKILYKHEKGTPQQVLLENGKEAAYLISDILSDPTARIPGFGERTPLNLFSHRAAVKTGTTTDWHDNWTLGYTPDFTVGVWVGNSDNSAMREITGVLGAGSIWHDVFEEILKGKPDKWYKEPDNIVILQICKESGLLSDGTCPEVINEKFIKGTEPAKVSNWHELATIDKRNGLLAGEKCEEKYVVKKVFSNYPSELYSWALRNKIELKPASYSPFCGGAGTDVIHTSNPDVTIISPKEGAVFEDSAGLINNEAVAFEVQVSNQITSVDWYLNGSRVNSTMIFPFSYFWEPKEGDYIIKAYGKTNSGGTAGSEEKHFKVVPAMFGRYGIDY</sequence>
<evidence type="ECO:0000256" key="1">
    <source>
        <dbReference type="ARBA" id="ARBA00004236"/>
    </source>
</evidence>
<keyword evidence="14" id="KW-0961">Cell wall biogenesis/degradation</keyword>
<dbReference type="GO" id="GO:0030288">
    <property type="term" value="C:outer membrane-bounded periplasmic space"/>
    <property type="evidence" value="ECO:0007669"/>
    <property type="project" value="TreeGrafter"/>
</dbReference>
<accession>A0A1F4V395</accession>
<evidence type="ECO:0000256" key="9">
    <source>
        <dbReference type="ARBA" id="ARBA00022801"/>
    </source>
</evidence>
<evidence type="ECO:0000256" key="17">
    <source>
        <dbReference type="SAM" id="Phobius"/>
    </source>
</evidence>
<keyword evidence="11" id="KW-0573">Peptidoglycan synthesis</keyword>
<dbReference type="Gene3D" id="3.40.710.10">
    <property type="entry name" value="DD-peptidase/beta-lactamase superfamily"/>
    <property type="match status" value="1"/>
</dbReference>
<dbReference type="InterPro" id="IPR012338">
    <property type="entry name" value="Beta-lactam/transpept-like"/>
</dbReference>
<dbReference type="STRING" id="1802624.A2982_02900"/>
<dbReference type="NCBIfam" id="TIGR02073">
    <property type="entry name" value="PBP_1c"/>
    <property type="match status" value="1"/>
</dbReference>
<dbReference type="NCBIfam" id="TIGR02074">
    <property type="entry name" value="PBP_1a_fam"/>
    <property type="match status" value="1"/>
</dbReference>
<evidence type="ECO:0000256" key="16">
    <source>
        <dbReference type="ARBA" id="ARBA00049902"/>
    </source>
</evidence>
<dbReference type="GO" id="GO:0006508">
    <property type="term" value="P:proteolysis"/>
    <property type="evidence" value="ECO:0007669"/>
    <property type="project" value="UniProtKB-KW"/>
</dbReference>
<comment type="similarity">
    <text evidence="3">In the N-terminal section; belongs to the glycosyltransferase 51 family.</text>
</comment>
<comment type="caution">
    <text evidence="20">The sequence shown here is derived from an EMBL/GenBank/DDBJ whole genome shotgun (WGS) entry which is preliminary data.</text>
</comment>
<comment type="catalytic activity">
    <reaction evidence="15">
        <text>Preferential cleavage: (Ac)2-L-Lys-D-Ala-|-D-Ala. Also transpeptidation of peptidyl-alanyl moieties that are N-acyl substituents of D-alanine.</text>
        <dbReference type="EC" id="3.4.16.4"/>
    </reaction>
</comment>
<dbReference type="Pfam" id="PF00912">
    <property type="entry name" value="Transgly"/>
    <property type="match status" value="1"/>
</dbReference>
<evidence type="ECO:0000256" key="6">
    <source>
        <dbReference type="ARBA" id="ARBA00022670"/>
    </source>
</evidence>
<gene>
    <name evidence="20" type="ORF">A2982_02900</name>
</gene>
<keyword evidence="10" id="KW-0133">Cell shape</keyword>
<dbReference type="GO" id="GO:0008658">
    <property type="term" value="F:penicillin binding"/>
    <property type="evidence" value="ECO:0007669"/>
    <property type="project" value="InterPro"/>
</dbReference>
<keyword evidence="5" id="KW-0121">Carboxypeptidase</keyword>
<dbReference type="GO" id="GO:0071555">
    <property type="term" value="P:cell wall organization"/>
    <property type="evidence" value="ECO:0007669"/>
    <property type="project" value="UniProtKB-KW"/>
</dbReference>
<organism evidence="20 21">
    <name type="scientific">candidate division WWE3 bacterium RIFCSPLOWO2_01_FULL_39_13</name>
    <dbReference type="NCBI Taxonomy" id="1802624"/>
    <lineage>
        <taxon>Bacteria</taxon>
        <taxon>Katanobacteria</taxon>
    </lineage>
</organism>
<keyword evidence="17" id="KW-0812">Transmembrane</keyword>
<evidence type="ECO:0000256" key="3">
    <source>
        <dbReference type="ARBA" id="ARBA00007739"/>
    </source>
</evidence>
<dbReference type="Gene3D" id="1.10.3810.10">
    <property type="entry name" value="Biosynthetic peptidoglycan transglycosylase-like"/>
    <property type="match status" value="1"/>
</dbReference>
<keyword evidence="17" id="KW-1133">Transmembrane helix</keyword>